<reference evidence="3" key="1">
    <citation type="submission" date="2020-10" db="EMBL/GenBank/DDBJ databases">
        <authorList>
            <person name="Castelo-Branco R."/>
            <person name="Eusebio N."/>
            <person name="Adriana R."/>
            <person name="Vieira A."/>
            <person name="Brugerolle De Fraissinette N."/>
            <person name="Rezende De Castro R."/>
            <person name="Schneider M.P."/>
            <person name="Vasconcelos V."/>
            <person name="Leao P.N."/>
        </authorList>
    </citation>
    <scope>NUCLEOTIDE SEQUENCE</scope>
    <source>
        <strain evidence="3">LEGE 11467</strain>
    </source>
</reference>
<dbReference type="RefSeq" id="WP_264321415.1">
    <property type="nucleotide sequence ID" value="NZ_JADEXN010000162.1"/>
</dbReference>
<dbReference type="AlphaFoldDB" id="A0A928VX47"/>
<gene>
    <name evidence="3" type="ORF">IQ235_10405</name>
</gene>
<accession>A0A928VX47</accession>
<dbReference type="EMBL" id="JADEXN010000162">
    <property type="protein sequence ID" value="MBE9041189.1"/>
    <property type="molecule type" value="Genomic_DNA"/>
</dbReference>
<evidence type="ECO:0000256" key="2">
    <source>
        <dbReference type="SAM" id="Phobius"/>
    </source>
</evidence>
<dbReference type="Proteomes" id="UP000621799">
    <property type="component" value="Unassembled WGS sequence"/>
</dbReference>
<proteinExistence type="predicted"/>
<organism evidence="3 4">
    <name type="scientific">Zarconia navalis LEGE 11467</name>
    <dbReference type="NCBI Taxonomy" id="1828826"/>
    <lineage>
        <taxon>Bacteria</taxon>
        <taxon>Bacillati</taxon>
        <taxon>Cyanobacteriota</taxon>
        <taxon>Cyanophyceae</taxon>
        <taxon>Oscillatoriophycideae</taxon>
        <taxon>Oscillatoriales</taxon>
        <taxon>Oscillatoriales incertae sedis</taxon>
        <taxon>Zarconia</taxon>
        <taxon>Zarconia navalis</taxon>
    </lineage>
</organism>
<protein>
    <submittedName>
        <fullName evidence="3">Uncharacterized protein</fullName>
    </submittedName>
</protein>
<comment type="caution">
    <text evidence="3">The sequence shown here is derived from an EMBL/GenBank/DDBJ whole genome shotgun (WGS) entry which is preliminary data.</text>
</comment>
<feature type="region of interest" description="Disordered" evidence="1">
    <location>
        <begin position="1"/>
        <end position="51"/>
    </location>
</feature>
<evidence type="ECO:0000256" key="1">
    <source>
        <dbReference type="SAM" id="MobiDB-lite"/>
    </source>
</evidence>
<keyword evidence="4" id="KW-1185">Reference proteome</keyword>
<feature type="transmembrane region" description="Helical" evidence="2">
    <location>
        <begin position="113"/>
        <end position="132"/>
    </location>
</feature>
<sequence length="134" mass="15199">MNQNNEPTEELDRYFPNFQNFKSDRVNSESNDPSSARSNPTKFNQNRTRPKIELKEKKKIPDRFFLYIFSASIALGFLGTIVPKKSIEQTLDIESGERIEIMTSKQGDTFTQVVGYSLASLAAIMGSIKKLVSK</sequence>
<keyword evidence="2" id="KW-1133">Transmembrane helix</keyword>
<keyword evidence="2" id="KW-0812">Transmembrane</keyword>
<keyword evidence="2" id="KW-0472">Membrane</keyword>
<evidence type="ECO:0000313" key="3">
    <source>
        <dbReference type="EMBL" id="MBE9041189.1"/>
    </source>
</evidence>
<feature type="compositionally biased region" description="Polar residues" evidence="1">
    <location>
        <begin position="28"/>
        <end position="47"/>
    </location>
</feature>
<evidence type="ECO:0000313" key="4">
    <source>
        <dbReference type="Proteomes" id="UP000621799"/>
    </source>
</evidence>
<name>A0A928VX47_9CYAN</name>
<feature type="transmembrane region" description="Helical" evidence="2">
    <location>
        <begin position="64"/>
        <end position="82"/>
    </location>
</feature>